<protein>
    <submittedName>
        <fullName evidence="9">DUF421 domain-containing protein</fullName>
    </submittedName>
</protein>
<keyword evidence="10" id="KW-1185">Reference proteome</keyword>
<evidence type="ECO:0000259" key="8">
    <source>
        <dbReference type="Pfam" id="PF04239"/>
    </source>
</evidence>
<dbReference type="PANTHER" id="PTHR34582:SF7">
    <property type="entry name" value="UPF0702 TRANSMEMBRANE PROTEIN YDFS"/>
    <property type="match status" value="1"/>
</dbReference>
<evidence type="ECO:0000256" key="7">
    <source>
        <dbReference type="SAM" id="Phobius"/>
    </source>
</evidence>
<keyword evidence="5 7" id="KW-1133">Transmembrane helix</keyword>
<dbReference type="EMBL" id="CP089291">
    <property type="protein sequence ID" value="UOF88890.1"/>
    <property type="molecule type" value="Genomic_DNA"/>
</dbReference>
<evidence type="ECO:0000256" key="1">
    <source>
        <dbReference type="ARBA" id="ARBA00004651"/>
    </source>
</evidence>
<sequence length="240" mass="26993">MQVWIFYTLSTILTFAILLTMVRLIGSTQLTQLTFFNWVAGAAMGNLAANMIASKSASDWAQSCYTLILFSIVSILATLLALRFRPFRRIANGEPVVLIHKGIMFRENLRKTKVNLDVLMMLLREKGYFSYSDIEFAILEPTGNLSILPKEESQSVSKIDLVQGVKLSEKGQGPYVEIVIDGEIDNDKLISTGHDKAWLDEQIKKLGGKTLADVFYLAVNKQGEIIVDFHRRHVPKNPEI</sequence>
<evidence type="ECO:0000256" key="3">
    <source>
        <dbReference type="ARBA" id="ARBA00022475"/>
    </source>
</evidence>
<name>A0ABY4CM32_9BACL</name>
<reference evidence="9" key="1">
    <citation type="submission" date="2021-12" db="EMBL/GenBank/DDBJ databases">
        <title>Alicyclobacillaceae gen. nov., sp. nov., isolated from chalcocite enrichment system.</title>
        <authorList>
            <person name="Jiang Z."/>
        </authorList>
    </citation>
    <scope>NUCLEOTIDE SEQUENCE</scope>
    <source>
        <strain evidence="9">MYW30-H2</strain>
    </source>
</reference>
<proteinExistence type="inferred from homology"/>
<evidence type="ECO:0000313" key="10">
    <source>
        <dbReference type="Proteomes" id="UP000830167"/>
    </source>
</evidence>
<feature type="transmembrane region" description="Helical" evidence="7">
    <location>
        <begin position="6"/>
        <end position="26"/>
    </location>
</feature>
<dbReference type="InterPro" id="IPR007353">
    <property type="entry name" value="DUF421"/>
</dbReference>
<keyword evidence="6 7" id="KW-0472">Membrane</keyword>
<gene>
    <name evidence="9" type="ORF">LSG31_13165</name>
</gene>
<keyword evidence="3" id="KW-1003">Cell membrane</keyword>
<evidence type="ECO:0000256" key="6">
    <source>
        <dbReference type="ARBA" id="ARBA00023136"/>
    </source>
</evidence>
<dbReference type="PANTHER" id="PTHR34582">
    <property type="entry name" value="UPF0702 TRANSMEMBRANE PROTEIN YCAP"/>
    <property type="match status" value="1"/>
</dbReference>
<comment type="similarity">
    <text evidence="2">Belongs to the UPF0702 family.</text>
</comment>
<dbReference type="RefSeq" id="WP_347435570.1">
    <property type="nucleotide sequence ID" value="NZ_CP089291.1"/>
</dbReference>
<accession>A0ABY4CM32</accession>
<dbReference type="Proteomes" id="UP000830167">
    <property type="component" value="Chromosome"/>
</dbReference>
<feature type="transmembrane region" description="Helical" evidence="7">
    <location>
        <begin position="65"/>
        <end position="82"/>
    </location>
</feature>
<evidence type="ECO:0000313" key="9">
    <source>
        <dbReference type="EMBL" id="UOF88890.1"/>
    </source>
</evidence>
<evidence type="ECO:0000256" key="5">
    <source>
        <dbReference type="ARBA" id="ARBA00022989"/>
    </source>
</evidence>
<keyword evidence="4 7" id="KW-0812">Transmembrane</keyword>
<feature type="transmembrane region" description="Helical" evidence="7">
    <location>
        <begin position="33"/>
        <end position="53"/>
    </location>
</feature>
<comment type="subcellular location">
    <subcellularLocation>
        <location evidence="1">Cell membrane</location>
        <topology evidence="1">Multi-pass membrane protein</topology>
    </subcellularLocation>
</comment>
<evidence type="ECO:0000256" key="2">
    <source>
        <dbReference type="ARBA" id="ARBA00006448"/>
    </source>
</evidence>
<dbReference type="Gene3D" id="3.30.240.20">
    <property type="entry name" value="bsu07140 like domains"/>
    <property type="match status" value="2"/>
</dbReference>
<evidence type="ECO:0000256" key="4">
    <source>
        <dbReference type="ARBA" id="ARBA00022692"/>
    </source>
</evidence>
<feature type="domain" description="YetF C-terminal" evidence="8">
    <location>
        <begin position="83"/>
        <end position="219"/>
    </location>
</feature>
<dbReference type="Pfam" id="PF04239">
    <property type="entry name" value="DUF421"/>
    <property type="match status" value="1"/>
</dbReference>
<organism evidence="9 10">
    <name type="scientific">Fodinisporobacter ferrooxydans</name>
    <dbReference type="NCBI Taxonomy" id="2901836"/>
    <lineage>
        <taxon>Bacteria</taxon>
        <taxon>Bacillati</taxon>
        <taxon>Bacillota</taxon>
        <taxon>Bacilli</taxon>
        <taxon>Bacillales</taxon>
        <taxon>Alicyclobacillaceae</taxon>
        <taxon>Fodinisporobacter</taxon>
    </lineage>
</organism>
<dbReference type="InterPro" id="IPR023090">
    <property type="entry name" value="UPF0702_alpha/beta_dom_sf"/>
</dbReference>